<dbReference type="EMBL" id="JAVREO010000007">
    <property type="protein sequence ID" value="MDT0267366.1"/>
    <property type="molecule type" value="Genomic_DNA"/>
</dbReference>
<reference evidence="2" key="1">
    <citation type="submission" date="2023-07" db="EMBL/GenBank/DDBJ databases">
        <title>30 novel species of actinomycetes from the DSMZ collection.</title>
        <authorList>
            <person name="Nouioui I."/>
        </authorList>
    </citation>
    <scope>NUCLEOTIDE SEQUENCE [LARGE SCALE GENOMIC DNA]</scope>
    <source>
        <strain evidence="2">DSM 44915</strain>
    </source>
</reference>
<accession>A0ABU2JRI9</accession>
<dbReference type="Proteomes" id="UP001183410">
    <property type="component" value="Unassembled WGS sequence"/>
</dbReference>
<dbReference type="RefSeq" id="WP_311667428.1">
    <property type="nucleotide sequence ID" value="NZ_JAVREO010000007.1"/>
</dbReference>
<keyword evidence="2" id="KW-1185">Reference proteome</keyword>
<name>A0ABU2JRI9_9ACTN</name>
<evidence type="ECO:0000313" key="1">
    <source>
        <dbReference type="EMBL" id="MDT0267366.1"/>
    </source>
</evidence>
<evidence type="ECO:0000313" key="2">
    <source>
        <dbReference type="Proteomes" id="UP001183410"/>
    </source>
</evidence>
<proteinExistence type="predicted"/>
<sequence>MRDAIEACERAGRTQGLAAGLALALDGAGADAAPGRLAALPSDAVPPGATLVTHRLAAREGVSFVRRTTRRALPEEERTRLAARLAALRLGTTRGLRDRVVAHLAARVSGGEPTLRKQLVQGALADAQVTVETVRRTLLVAGDLTGTVVECHHRLTELDWELTKLLGASGYAGPGAARTAFVARLTANCWLPGKVASWRG</sequence>
<dbReference type="InterPro" id="IPR036250">
    <property type="entry name" value="AcylCo_DH-like_C"/>
</dbReference>
<comment type="caution">
    <text evidence="1">The sequence shown here is derived from an EMBL/GenBank/DDBJ whole genome shotgun (WGS) entry which is preliminary data.</text>
</comment>
<gene>
    <name evidence="1" type="ORF">RM844_13830</name>
</gene>
<organism evidence="1 2">
    <name type="scientific">Streptomyces chisholmiae</name>
    <dbReference type="NCBI Taxonomy" id="3075540"/>
    <lineage>
        <taxon>Bacteria</taxon>
        <taxon>Bacillati</taxon>
        <taxon>Actinomycetota</taxon>
        <taxon>Actinomycetes</taxon>
        <taxon>Kitasatosporales</taxon>
        <taxon>Streptomycetaceae</taxon>
        <taxon>Streptomyces</taxon>
    </lineage>
</organism>
<dbReference type="Gene3D" id="1.20.140.10">
    <property type="entry name" value="Butyryl-CoA Dehydrogenase, subunit A, domain 3"/>
    <property type="match status" value="1"/>
</dbReference>
<protein>
    <submittedName>
        <fullName evidence="1">Acyl-CoA dehydrogenase</fullName>
    </submittedName>
</protein>
<dbReference type="SUPFAM" id="SSF47203">
    <property type="entry name" value="Acyl-CoA dehydrogenase C-terminal domain-like"/>
    <property type="match status" value="1"/>
</dbReference>